<dbReference type="SUPFAM" id="SSF55874">
    <property type="entry name" value="ATPase domain of HSP90 chaperone/DNA topoisomerase II/histidine kinase"/>
    <property type="match status" value="1"/>
</dbReference>
<evidence type="ECO:0000256" key="11">
    <source>
        <dbReference type="ARBA" id="ARBA00035100"/>
    </source>
</evidence>
<dbReference type="GO" id="GO:0005524">
    <property type="term" value="F:ATP binding"/>
    <property type="evidence" value="ECO:0007669"/>
    <property type="project" value="UniProtKB-KW"/>
</dbReference>
<protein>
    <recommendedName>
        <fullName evidence="3">Chemotaxis protein CheA</fullName>
        <ecNumber evidence="2">2.7.13.3</ecNumber>
    </recommendedName>
</protein>
<keyword evidence="4" id="KW-0145">Chemotaxis</keyword>
<evidence type="ECO:0000313" key="17">
    <source>
        <dbReference type="EMBL" id="HIS64653.1"/>
    </source>
</evidence>
<evidence type="ECO:0000256" key="8">
    <source>
        <dbReference type="ARBA" id="ARBA00022777"/>
    </source>
</evidence>
<dbReference type="InterPro" id="IPR036890">
    <property type="entry name" value="HATPase_C_sf"/>
</dbReference>
<dbReference type="SMART" id="SM00260">
    <property type="entry name" value="CheW"/>
    <property type="match status" value="1"/>
</dbReference>
<dbReference type="InterPro" id="IPR002545">
    <property type="entry name" value="CheW-lke_dom"/>
</dbReference>
<feature type="domain" description="Histidine kinase" evidence="14">
    <location>
        <begin position="351"/>
        <end position="556"/>
    </location>
</feature>
<dbReference type="CDD" id="cd00088">
    <property type="entry name" value="HPT"/>
    <property type="match status" value="1"/>
</dbReference>
<feature type="modified residue" description="Phosphohistidine" evidence="12">
    <location>
        <position position="49"/>
    </location>
</feature>
<dbReference type="EMBL" id="DVJJ01000075">
    <property type="protein sequence ID" value="HIS64653.1"/>
    <property type="molecule type" value="Genomic_DNA"/>
</dbReference>
<evidence type="ECO:0000256" key="10">
    <source>
        <dbReference type="ARBA" id="ARBA00023012"/>
    </source>
</evidence>
<keyword evidence="7" id="KW-0547">Nucleotide-binding</keyword>
<evidence type="ECO:0000256" key="2">
    <source>
        <dbReference type="ARBA" id="ARBA00012438"/>
    </source>
</evidence>
<feature type="compositionally biased region" description="Low complexity" evidence="13">
    <location>
        <begin position="249"/>
        <end position="260"/>
    </location>
</feature>
<comment type="function">
    <text evidence="11">Involved in the transmission of sensory signals from the chemoreceptors to the flagellar motors. CheA is autophosphorylated; it can transfer its phosphate group to either CheB or CheY.</text>
</comment>
<dbReference type="InterPro" id="IPR037006">
    <property type="entry name" value="CheA-like_homodim_sf"/>
</dbReference>
<dbReference type="InterPro" id="IPR004105">
    <property type="entry name" value="CheA-like_dim"/>
</dbReference>
<comment type="catalytic activity">
    <reaction evidence="1">
        <text>ATP + protein L-histidine = ADP + protein N-phospho-L-histidine.</text>
        <dbReference type="EC" id="2.7.13.3"/>
    </reaction>
</comment>
<evidence type="ECO:0000256" key="7">
    <source>
        <dbReference type="ARBA" id="ARBA00022741"/>
    </source>
</evidence>
<evidence type="ECO:0000256" key="9">
    <source>
        <dbReference type="ARBA" id="ARBA00022840"/>
    </source>
</evidence>
<dbReference type="PROSITE" id="PS50851">
    <property type="entry name" value="CHEW"/>
    <property type="match status" value="1"/>
</dbReference>
<dbReference type="Gene3D" id="1.20.120.160">
    <property type="entry name" value="HPT domain"/>
    <property type="match status" value="1"/>
</dbReference>
<dbReference type="GO" id="GO:0006935">
    <property type="term" value="P:chemotaxis"/>
    <property type="evidence" value="ECO:0007669"/>
    <property type="project" value="UniProtKB-KW"/>
</dbReference>
<dbReference type="PRINTS" id="PR00344">
    <property type="entry name" value="BCTRLSENSOR"/>
</dbReference>
<feature type="domain" description="CheW-like" evidence="15">
    <location>
        <begin position="558"/>
        <end position="695"/>
    </location>
</feature>
<dbReference type="InterPro" id="IPR036097">
    <property type="entry name" value="HisK_dim/P_sf"/>
</dbReference>
<sequence length="695" mass="75357">MSMGNDSILDAYLYETDGLLEQLDSIVLAAEQADAFSNDDINTIFRIMHTIKGSSAMMEFNSLMTIAHRAEDLFAILREQSISIVPESLRPELFDLLFQTIDFFRQEIDHIQNGEALTDNIDTLLEKINSFIAQINGTAPAAAKEPADSSEPAADAAPHGFPYGLRVFFDEGCGMENLRAFMLVTSIHDICSEEDFTFEPADVEHNAASSALVAQSGFTMHFRNQADRDNAIHSVTGIGSVRNYQTMDPASQSAPAAEEPAPAPAPAAAPQAAPASSASASAAPVQPAAPAAQSKATPVKTENHHKESLISVSLSKLDQLAAVVGEIVITESMVTASPDLKGLKLDAFTKSARQLRKLTDELQDVAMSLRMVPVSATFQKMNRIVRDMCKKLDKQAHLTLIGEDTEVDKTIVDSIGDPIMHIVRNSMDHGIEENVEDRIAAGKDPVGEIILSARHTGSEVIIEIRDDGQGVNDDAVLAKAIRQGLAFEGVEYSHKDILAFLLAPGFSTNSEVTEFSGRGVGMDVVKKNVEDIGGSVTITSEQGKGMTTTLKIPLTMAIMDGMEVSVGSSIFTIPIHNIRQSFRISQKDLISDASDGELFKCMGEFYPVVRMRDLYQIEDGRVNVEEGILIWLEAGELSYCLFVDELLGEQQVVVKPLPSYLNSFNIKRSGIAGCTILGDGNISLILDVNNLYQGQ</sequence>
<dbReference type="InterPro" id="IPR003594">
    <property type="entry name" value="HATPase_dom"/>
</dbReference>
<dbReference type="Pfam" id="PF07194">
    <property type="entry name" value="P2"/>
    <property type="match status" value="1"/>
</dbReference>
<dbReference type="InterPro" id="IPR008207">
    <property type="entry name" value="Sig_transdc_His_kin_Hpt_dom"/>
</dbReference>
<proteinExistence type="predicted"/>
<dbReference type="SUPFAM" id="SSF47384">
    <property type="entry name" value="Homodimeric domain of signal transducing histidine kinase"/>
    <property type="match status" value="1"/>
</dbReference>
<dbReference type="InterPro" id="IPR036061">
    <property type="entry name" value="CheW-like_dom_sf"/>
</dbReference>
<accession>A0A9D1F980</accession>
<dbReference type="Proteomes" id="UP000886741">
    <property type="component" value="Unassembled WGS sequence"/>
</dbReference>
<dbReference type="GO" id="GO:0000155">
    <property type="term" value="F:phosphorelay sensor kinase activity"/>
    <property type="evidence" value="ECO:0007669"/>
    <property type="project" value="InterPro"/>
</dbReference>
<keyword evidence="9" id="KW-0067">ATP-binding</keyword>
<reference evidence="17" key="1">
    <citation type="submission" date="2020-10" db="EMBL/GenBank/DDBJ databases">
        <authorList>
            <person name="Gilroy R."/>
        </authorList>
    </citation>
    <scope>NUCLEOTIDE SEQUENCE</scope>
    <source>
        <strain evidence="17">ChiBcec16-1751</strain>
    </source>
</reference>
<evidence type="ECO:0000259" key="16">
    <source>
        <dbReference type="PROSITE" id="PS50894"/>
    </source>
</evidence>
<dbReference type="InterPro" id="IPR010808">
    <property type="entry name" value="CheA_P2-bd"/>
</dbReference>
<dbReference type="Pfam" id="PF02895">
    <property type="entry name" value="H-kinase_dim"/>
    <property type="match status" value="1"/>
</dbReference>
<name>A0A9D1F980_9FIRM</name>
<dbReference type="PROSITE" id="PS50894">
    <property type="entry name" value="HPT"/>
    <property type="match status" value="1"/>
</dbReference>
<keyword evidence="8" id="KW-0418">Kinase</keyword>
<evidence type="ECO:0000259" key="14">
    <source>
        <dbReference type="PROSITE" id="PS50109"/>
    </source>
</evidence>
<keyword evidence="10" id="KW-0902">Two-component regulatory system</keyword>
<reference evidence="17" key="2">
    <citation type="journal article" date="2021" name="PeerJ">
        <title>Extensive microbial diversity within the chicken gut microbiome revealed by metagenomics and culture.</title>
        <authorList>
            <person name="Gilroy R."/>
            <person name="Ravi A."/>
            <person name="Getino M."/>
            <person name="Pursley I."/>
            <person name="Horton D.L."/>
            <person name="Alikhan N.F."/>
            <person name="Baker D."/>
            <person name="Gharbi K."/>
            <person name="Hall N."/>
            <person name="Watson M."/>
            <person name="Adriaenssens E.M."/>
            <person name="Foster-Nyarko E."/>
            <person name="Jarju S."/>
            <person name="Secka A."/>
            <person name="Antonio M."/>
            <person name="Oren A."/>
            <person name="Chaudhuri R.R."/>
            <person name="La Ragione R."/>
            <person name="Hildebrand F."/>
            <person name="Pallen M.J."/>
        </authorList>
    </citation>
    <scope>NUCLEOTIDE SEQUENCE</scope>
    <source>
        <strain evidence="17">ChiBcec16-1751</strain>
    </source>
</reference>
<dbReference type="SUPFAM" id="SSF47226">
    <property type="entry name" value="Histidine-containing phosphotransfer domain, HPT domain"/>
    <property type="match status" value="1"/>
</dbReference>
<keyword evidence="5 12" id="KW-0597">Phosphoprotein</keyword>
<dbReference type="AlphaFoldDB" id="A0A9D1F980"/>
<dbReference type="SMART" id="SM00073">
    <property type="entry name" value="HPT"/>
    <property type="match status" value="1"/>
</dbReference>
<feature type="region of interest" description="Disordered" evidence="13">
    <location>
        <begin position="245"/>
        <end position="304"/>
    </location>
</feature>
<evidence type="ECO:0000313" key="18">
    <source>
        <dbReference type="Proteomes" id="UP000886741"/>
    </source>
</evidence>
<gene>
    <name evidence="17" type="ORF">IAA83_04690</name>
</gene>
<organism evidence="17 18">
    <name type="scientific">Candidatus Avoscillospira avistercoris</name>
    <dbReference type="NCBI Taxonomy" id="2840707"/>
    <lineage>
        <taxon>Bacteria</taxon>
        <taxon>Bacillati</taxon>
        <taxon>Bacillota</taxon>
        <taxon>Clostridia</taxon>
        <taxon>Eubacteriales</taxon>
        <taxon>Oscillospiraceae</taxon>
        <taxon>Oscillospiraceae incertae sedis</taxon>
        <taxon>Candidatus Avoscillospira</taxon>
    </lineage>
</organism>
<dbReference type="Gene3D" id="1.10.287.560">
    <property type="entry name" value="Histidine kinase CheA-like, homodimeric domain"/>
    <property type="match status" value="1"/>
</dbReference>
<dbReference type="PANTHER" id="PTHR43395:SF10">
    <property type="entry name" value="CHEMOTAXIS PROTEIN CHEA"/>
    <property type="match status" value="1"/>
</dbReference>
<dbReference type="SMART" id="SM01231">
    <property type="entry name" value="H-kinase_dim"/>
    <property type="match status" value="1"/>
</dbReference>
<dbReference type="Gene3D" id="2.30.30.40">
    <property type="entry name" value="SH3 Domains"/>
    <property type="match status" value="1"/>
</dbReference>
<dbReference type="GO" id="GO:0005737">
    <property type="term" value="C:cytoplasm"/>
    <property type="evidence" value="ECO:0007669"/>
    <property type="project" value="InterPro"/>
</dbReference>
<evidence type="ECO:0000256" key="1">
    <source>
        <dbReference type="ARBA" id="ARBA00000085"/>
    </source>
</evidence>
<comment type="caution">
    <text evidence="17">The sequence shown here is derived from an EMBL/GenBank/DDBJ whole genome shotgun (WGS) entry which is preliminary data.</text>
</comment>
<dbReference type="Pfam" id="PF01584">
    <property type="entry name" value="CheW"/>
    <property type="match status" value="1"/>
</dbReference>
<evidence type="ECO:0000256" key="3">
    <source>
        <dbReference type="ARBA" id="ARBA00021495"/>
    </source>
</evidence>
<keyword evidence="6" id="KW-0808">Transferase</keyword>
<dbReference type="InterPro" id="IPR051315">
    <property type="entry name" value="Bact_Chemotaxis_CheA"/>
</dbReference>
<evidence type="ECO:0000256" key="4">
    <source>
        <dbReference type="ARBA" id="ARBA00022500"/>
    </source>
</evidence>
<dbReference type="Gene3D" id="3.30.565.10">
    <property type="entry name" value="Histidine kinase-like ATPase, C-terminal domain"/>
    <property type="match status" value="1"/>
</dbReference>
<evidence type="ECO:0000256" key="13">
    <source>
        <dbReference type="SAM" id="MobiDB-lite"/>
    </source>
</evidence>
<evidence type="ECO:0000259" key="15">
    <source>
        <dbReference type="PROSITE" id="PS50851"/>
    </source>
</evidence>
<evidence type="ECO:0000256" key="12">
    <source>
        <dbReference type="PROSITE-ProRule" id="PRU00110"/>
    </source>
</evidence>
<dbReference type="InterPro" id="IPR036641">
    <property type="entry name" value="HPT_dom_sf"/>
</dbReference>
<feature type="domain" description="HPt" evidence="16">
    <location>
        <begin position="1"/>
        <end position="111"/>
    </location>
</feature>
<feature type="compositionally biased region" description="Low complexity" evidence="13">
    <location>
        <begin position="268"/>
        <end position="294"/>
    </location>
</feature>
<dbReference type="PANTHER" id="PTHR43395">
    <property type="entry name" value="SENSOR HISTIDINE KINASE CHEA"/>
    <property type="match status" value="1"/>
</dbReference>
<dbReference type="Pfam" id="PF02518">
    <property type="entry name" value="HATPase_c"/>
    <property type="match status" value="1"/>
</dbReference>
<dbReference type="FunFam" id="3.30.565.10:FF:000016">
    <property type="entry name" value="Chemotaxis protein CheA, putative"/>
    <property type="match status" value="1"/>
</dbReference>
<dbReference type="InterPro" id="IPR004358">
    <property type="entry name" value="Sig_transdc_His_kin-like_C"/>
</dbReference>
<evidence type="ECO:0000256" key="5">
    <source>
        <dbReference type="ARBA" id="ARBA00022553"/>
    </source>
</evidence>
<dbReference type="InterPro" id="IPR005467">
    <property type="entry name" value="His_kinase_dom"/>
</dbReference>
<dbReference type="SUPFAM" id="SSF50341">
    <property type="entry name" value="CheW-like"/>
    <property type="match status" value="1"/>
</dbReference>
<dbReference type="EC" id="2.7.13.3" evidence="2"/>
<dbReference type="PROSITE" id="PS50109">
    <property type="entry name" value="HIS_KIN"/>
    <property type="match status" value="1"/>
</dbReference>
<dbReference type="SMART" id="SM00387">
    <property type="entry name" value="HATPase_c"/>
    <property type="match status" value="1"/>
</dbReference>
<evidence type="ECO:0000256" key="6">
    <source>
        <dbReference type="ARBA" id="ARBA00022679"/>
    </source>
</evidence>
<dbReference type="Pfam" id="PF01627">
    <property type="entry name" value="Hpt"/>
    <property type="match status" value="1"/>
</dbReference>